<evidence type="ECO:0000256" key="4">
    <source>
        <dbReference type="ARBA" id="ARBA00022638"/>
    </source>
</evidence>
<dbReference type="CDD" id="cd16890">
    <property type="entry name" value="lyz_i"/>
    <property type="match status" value="1"/>
</dbReference>
<evidence type="ECO:0000256" key="2">
    <source>
        <dbReference type="ARBA" id="ARBA00012732"/>
    </source>
</evidence>
<feature type="disulfide bond" evidence="7">
    <location>
        <begin position="33"/>
        <end position="117"/>
    </location>
</feature>
<feature type="signal peptide" evidence="8">
    <location>
        <begin position="1"/>
        <end position="23"/>
    </location>
</feature>
<keyword evidence="3" id="KW-0929">Antimicrobial</keyword>
<keyword evidence="5" id="KW-0378">Hydrolase</keyword>
<evidence type="ECO:0000256" key="8">
    <source>
        <dbReference type="SAM" id="SignalP"/>
    </source>
</evidence>
<dbReference type="PANTHER" id="PTHR11195">
    <property type="entry name" value="DESTABILASE-RELATED"/>
    <property type="match status" value="1"/>
</dbReference>
<keyword evidence="6" id="KW-0326">Glycosidase</keyword>
<protein>
    <recommendedName>
        <fullName evidence="2">lysozyme</fullName>
        <ecNumber evidence="2">3.2.1.17</ecNumber>
    </recommendedName>
</protein>
<comment type="caution">
    <text evidence="9">The sequence shown here is derived from an EMBL/GenBank/DDBJ whole genome shotgun (WGS) entry which is preliminary data.</text>
</comment>
<name>A0A834KIW5_VESGE</name>
<evidence type="ECO:0000256" key="7">
    <source>
        <dbReference type="PIRSR" id="PIRSR608597-3"/>
    </source>
</evidence>
<accession>A0A834KIW5</accession>
<organism evidence="9 10">
    <name type="scientific">Vespula germanica</name>
    <name type="common">German yellow jacket</name>
    <name type="synonym">Paravespula germanica</name>
    <dbReference type="NCBI Taxonomy" id="30212"/>
    <lineage>
        <taxon>Eukaryota</taxon>
        <taxon>Metazoa</taxon>
        <taxon>Ecdysozoa</taxon>
        <taxon>Arthropoda</taxon>
        <taxon>Hexapoda</taxon>
        <taxon>Insecta</taxon>
        <taxon>Pterygota</taxon>
        <taxon>Neoptera</taxon>
        <taxon>Endopterygota</taxon>
        <taxon>Hymenoptera</taxon>
        <taxon>Apocrita</taxon>
        <taxon>Aculeata</taxon>
        <taxon>Vespoidea</taxon>
        <taxon>Vespidae</taxon>
        <taxon>Vespinae</taxon>
        <taxon>Vespula</taxon>
    </lineage>
</organism>
<dbReference type="Proteomes" id="UP000617340">
    <property type="component" value="Unassembled WGS sequence"/>
</dbReference>
<gene>
    <name evidence="9" type="ORF">HZH68_004998</name>
</gene>
<keyword evidence="4" id="KW-0081">Bacteriolytic enzyme</keyword>
<evidence type="ECO:0000256" key="6">
    <source>
        <dbReference type="ARBA" id="ARBA00023295"/>
    </source>
</evidence>
<comment type="catalytic activity">
    <reaction evidence="1">
        <text>Hydrolysis of (1-&gt;4)-beta-linkages between N-acetylmuramic acid and N-acetyl-D-glucosamine residues in a peptidoglycan and between N-acetyl-D-glucosamine residues in chitodextrins.</text>
        <dbReference type="EC" id="3.2.1.17"/>
    </reaction>
</comment>
<dbReference type="InterPro" id="IPR008597">
    <property type="entry name" value="Invert_lysozyme"/>
</dbReference>
<dbReference type="GO" id="GO:0003796">
    <property type="term" value="F:lysozyme activity"/>
    <property type="evidence" value="ECO:0007669"/>
    <property type="project" value="UniProtKB-EC"/>
</dbReference>
<dbReference type="EMBL" id="JACSDZ010000004">
    <property type="protein sequence ID" value="KAF7405629.1"/>
    <property type="molecule type" value="Genomic_DNA"/>
</dbReference>
<dbReference type="EC" id="3.2.1.17" evidence="2"/>
<feature type="disulfide bond" evidence="7">
    <location>
        <begin position="38"/>
        <end position="44"/>
    </location>
</feature>
<evidence type="ECO:0000256" key="5">
    <source>
        <dbReference type="ARBA" id="ARBA00022801"/>
    </source>
</evidence>
<keyword evidence="8" id="KW-0732">Signal</keyword>
<sequence>MSRQFYQIVGILACFLTFAGIYAQDTPSVSKICLGCICEAASGCNTTLGCNGDVCGPFRITWAYWADAGKPTLNNEANTNEGAYANCVNDAFCAGRTVEGYMNKFARDCNGDSVINCDDFIRIHRNGRNACTAPLNNKYENIYKLCMQTFG</sequence>
<dbReference type="Pfam" id="PF05497">
    <property type="entry name" value="Destabilase"/>
    <property type="match status" value="1"/>
</dbReference>
<dbReference type="FunFam" id="1.10.530.10:FF:000019">
    <property type="entry name" value="lysozyme"/>
    <property type="match status" value="1"/>
</dbReference>
<dbReference type="Gene3D" id="1.10.530.10">
    <property type="match status" value="1"/>
</dbReference>
<evidence type="ECO:0000256" key="1">
    <source>
        <dbReference type="ARBA" id="ARBA00000632"/>
    </source>
</evidence>
<proteinExistence type="predicted"/>
<evidence type="ECO:0000313" key="9">
    <source>
        <dbReference type="EMBL" id="KAF7405629.1"/>
    </source>
</evidence>
<dbReference type="PROSITE" id="PS51909">
    <property type="entry name" value="LYSOZYME_I"/>
    <property type="match status" value="1"/>
</dbReference>
<feature type="disulfide bond" evidence="7">
    <location>
        <begin position="50"/>
        <end position="55"/>
    </location>
</feature>
<evidence type="ECO:0000313" key="10">
    <source>
        <dbReference type="Proteomes" id="UP000617340"/>
    </source>
</evidence>
<feature type="chain" id="PRO_5032364357" description="lysozyme" evidence="8">
    <location>
        <begin position="24"/>
        <end position="151"/>
    </location>
</feature>
<keyword evidence="10" id="KW-1185">Reference proteome</keyword>
<feature type="disulfide bond" evidence="7">
    <location>
        <begin position="87"/>
        <end position="93"/>
    </location>
</feature>
<dbReference type="AlphaFoldDB" id="A0A834KIW5"/>
<dbReference type="SUPFAM" id="SSF53955">
    <property type="entry name" value="Lysozyme-like"/>
    <property type="match status" value="1"/>
</dbReference>
<reference evidence="9" key="1">
    <citation type="journal article" date="2020" name="G3 (Bethesda)">
        <title>High-Quality Assemblies for Three Invasive Social Wasps from the &lt;i&gt;Vespula&lt;/i&gt; Genus.</title>
        <authorList>
            <person name="Harrop T.W.R."/>
            <person name="Guhlin J."/>
            <person name="McLaughlin G.M."/>
            <person name="Permina E."/>
            <person name="Stockwell P."/>
            <person name="Gilligan J."/>
            <person name="Le Lec M.F."/>
            <person name="Gruber M.A.M."/>
            <person name="Quinn O."/>
            <person name="Lovegrove M."/>
            <person name="Duncan E.J."/>
            <person name="Remnant E.J."/>
            <person name="Van Eeckhoven J."/>
            <person name="Graham B."/>
            <person name="Knapp R.A."/>
            <person name="Langford K.W."/>
            <person name="Kronenberg Z."/>
            <person name="Press M.O."/>
            <person name="Eacker S.M."/>
            <person name="Wilson-Rankin E.E."/>
            <person name="Purcell J."/>
            <person name="Lester P.J."/>
            <person name="Dearden P.K."/>
        </authorList>
    </citation>
    <scope>NUCLEOTIDE SEQUENCE</scope>
    <source>
        <strain evidence="9">Linc-1</strain>
    </source>
</reference>
<dbReference type="GO" id="GO:0042742">
    <property type="term" value="P:defense response to bacterium"/>
    <property type="evidence" value="ECO:0007669"/>
    <property type="project" value="UniProtKB-KW"/>
</dbReference>
<keyword evidence="7" id="KW-1015">Disulfide bond</keyword>
<evidence type="ECO:0000256" key="3">
    <source>
        <dbReference type="ARBA" id="ARBA00022529"/>
    </source>
</evidence>
<dbReference type="InterPro" id="IPR023346">
    <property type="entry name" value="Lysozyme-like_dom_sf"/>
</dbReference>
<dbReference type="PANTHER" id="PTHR11195:SF22">
    <property type="entry name" value="LYSOZYME"/>
    <property type="match status" value="1"/>
</dbReference>
<dbReference type="GO" id="GO:0031640">
    <property type="term" value="P:killing of cells of another organism"/>
    <property type="evidence" value="ECO:0007669"/>
    <property type="project" value="UniProtKB-KW"/>
</dbReference>